<keyword evidence="1" id="KW-0732">Signal</keyword>
<feature type="chain" id="PRO_5015938649" evidence="1">
    <location>
        <begin position="40"/>
        <end position="138"/>
    </location>
</feature>
<accession>A0A2V1ITQ0</accession>
<comment type="caution">
    <text evidence="2">The sequence shown here is derived from an EMBL/GenBank/DDBJ whole genome shotgun (WGS) entry which is preliminary data.</text>
</comment>
<feature type="signal peptide" evidence="1">
    <location>
        <begin position="1"/>
        <end position="39"/>
    </location>
</feature>
<sequence>METIEFYQTFIIYINTKTMKPLKLIFGLGLLAMAVTAQADSKVTTVINGQTIAKDLTKLTFNDKMVTLTFSDNTSETAEMGLVAVTLDHSGESGIKEILADPKKQKGVYNLKGQYLGEKPDGLSQGIYIVNGQKVYVK</sequence>
<name>A0A2V1ITQ0_9BACT</name>
<evidence type="ECO:0000313" key="3">
    <source>
        <dbReference type="Proteomes" id="UP000244905"/>
    </source>
</evidence>
<dbReference type="EMBL" id="PUEC01000003">
    <property type="protein sequence ID" value="PWB03976.1"/>
    <property type="molecule type" value="Genomic_DNA"/>
</dbReference>
<dbReference type="Proteomes" id="UP000244905">
    <property type="component" value="Unassembled WGS sequence"/>
</dbReference>
<gene>
    <name evidence="2" type="ORF">C5O23_02215</name>
</gene>
<evidence type="ECO:0000256" key="1">
    <source>
        <dbReference type="SAM" id="SignalP"/>
    </source>
</evidence>
<protein>
    <submittedName>
        <fullName evidence="2">Subtilase</fullName>
    </submittedName>
</protein>
<keyword evidence="3" id="KW-1185">Reference proteome</keyword>
<dbReference type="AlphaFoldDB" id="A0A2V1ITQ0"/>
<proteinExistence type="predicted"/>
<reference evidence="3" key="1">
    <citation type="submission" date="2018-02" db="EMBL/GenBank/DDBJ databases">
        <authorList>
            <person name="Clavel T."/>
            <person name="Strowig T."/>
        </authorList>
    </citation>
    <scope>NUCLEOTIDE SEQUENCE [LARGE SCALE GENOMIC DNA]</scope>
    <source>
        <strain evidence="3">DSM 103720</strain>
    </source>
</reference>
<evidence type="ECO:0000313" key="2">
    <source>
        <dbReference type="EMBL" id="PWB03976.1"/>
    </source>
</evidence>
<organism evidence="2 3">
    <name type="scientific">Duncaniella muris</name>
    <dbReference type="NCBI Taxonomy" id="2094150"/>
    <lineage>
        <taxon>Bacteria</taxon>
        <taxon>Pseudomonadati</taxon>
        <taxon>Bacteroidota</taxon>
        <taxon>Bacteroidia</taxon>
        <taxon>Bacteroidales</taxon>
        <taxon>Muribaculaceae</taxon>
        <taxon>Duncaniella</taxon>
    </lineage>
</organism>